<organism evidence="3 4">
    <name type="scientific">Cinchona calisaya</name>
    <dbReference type="NCBI Taxonomy" id="153742"/>
    <lineage>
        <taxon>Eukaryota</taxon>
        <taxon>Viridiplantae</taxon>
        <taxon>Streptophyta</taxon>
        <taxon>Embryophyta</taxon>
        <taxon>Tracheophyta</taxon>
        <taxon>Spermatophyta</taxon>
        <taxon>Magnoliopsida</taxon>
        <taxon>eudicotyledons</taxon>
        <taxon>Gunneridae</taxon>
        <taxon>Pentapetalae</taxon>
        <taxon>asterids</taxon>
        <taxon>lamiids</taxon>
        <taxon>Gentianales</taxon>
        <taxon>Rubiaceae</taxon>
        <taxon>Cinchonoideae</taxon>
        <taxon>Cinchoneae</taxon>
        <taxon>Cinchona</taxon>
    </lineage>
</organism>
<dbReference type="PANTHER" id="PTHR11461:SF211">
    <property type="entry name" value="GH10112P-RELATED"/>
    <property type="match status" value="1"/>
</dbReference>
<evidence type="ECO:0000256" key="1">
    <source>
        <dbReference type="ARBA" id="ARBA00009500"/>
    </source>
</evidence>
<dbReference type="PANTHER" id="PTHR11461">
    <property type="entry name" value="SERINE PROTEASE INHIBITOR, SERPIN"/>
    <property type="match status" value="1"/>
</dbReference>
<accession>A0ABD2ZMW3</accession>
<dbReference type="Gene3D" id="6.20.40.10">
    <property type="match status" value="1"/>
</dbReference>
<dbReference type="AlphaFoldDB" id="A0ABD2ZMW3"/>
<keyword evidence="4" id="KW-1185">Reference proteome</keyword>
<dbReference type="InterPro" id="IPR000215">
    <property type="entry name" value="Serpin_fam"/>
</dbReference>
<sequence length="179" mass="20586">MSYSSHLYGSFDALKVLEIPYRILRGDNKKYCMQFILPKKMDSLKELLREFHEKSGFINKDFELSKSKLTDLAIPKFKFSISVDGIRFPFMERNIELKEMFQGGEDFSISNIIQKAFTEVDETGTKSVVVTCKLCPCYAPPEEQEIKSFVVDHPFLFVEKEENSGVFLFIGAVVNPLVE</sequence>
<comment type="caution">
    <text evidence="3">The sequence shown here is derived from an EMBL/GenBank/DDBJ whole genome shotgun (WGS) entry which is preliminary data.</text>
</comment>
<dbReference type="SUPFAM" id="SSF56574">
    <property type="entry name" value="Serpins"/>
    <property type="match status" value="1"/>
</dbReference>
<name>A0ABD2ZMW3_9GENT</name>
<evidence type="ECO:0000313" key="4">
    <source>
        <dbReference type="Proteomes" id="UP001630127"/>
    </source>
</evidence>
<dbReference type="InterPro" id="IPR023796">
    <property type="entry name" value="Serpin_dom"/>
</dbReference>
<dbReference type="InterPro" id="IPR036186">
    <property type="entry name" value="Serpin_sf"/>
</dbReference>
<comment type="similarity">
    <text evidence="1">Belongs to the serpin family.</text>
</comment>
<dbReference type="EMBL" id="JBJUIK010000008">
    <property type="protein sequence ID" value="KAL3520741.1"/>
    <property type="molecule type" value="Genomic_DNA"/>
</dbReference>
<proteinExistence type="inferred from homology"/>
<dbReference type="Proteomes" id="UP001630127">
    <property type="component" value="Unassembled WGS sequence"/>
</dbReference>
<protein>
    <recommendedName>
        <fullName evidence="2">Serpin domain-containing protein</fullName>
    </recommendedName>
</protein>
<evidence type="ECO:0000259" key="2">
    <source>
        <dbReference type="Pfam" id="PF00079"/>
    </source>
</evidence>
<evidence type="ECO:0000313" key="3">
    <source>
        <dbReference type="EMBL" id="KAL3520741.1"/>
    </source>
</evidence>
<dbReference type="InterPro" id="IPR042185">
    <property type="entry name" value="Serpin_sf_2"/>
</dbReference>
<feature type="domain" description="Serpin" evidence="2">
    <location>
        <begin position="9"/>
        <end position="176"/>
    </location>
</feature>
<reference evidence="3 4" key="1">
    <citation type="submission" date="2024-11" db="EMBL/GenBank/DDBJ databases">
        <title>A near-complete genome assembly of Cinchona calisaya.</title>
        <authorList>
            <person name="Lian D.C."/>
            <person name="Zhao X.W."/>
            <person name="Wei L."/>
        </authorList>
    </citation>
    <scope>NUCLEOTIDE SEQUENCE [LARGE SCALE GENOMIC DNA]</scope>
    <source>
        <tissue evidence="3">Nenye</tissue>
    </source>
</reference>
<dbReference type="Gene3D" id="2.30.39.10">
    <property type="entry name" value="Alpha-1-antitrypsin, domain 1"/>
    <property type="match status" value="1"/>
</dbReference>
<gene>
    <name evidence="3" type="ORF">ACH5RR_018890</name>
</gene>
<dbReference type="Pfam" id="PF00079">
    <property type="entry name" value="Serpin"/>
    <property type="match status" value="1"/>
</dbReference>